<gene>
    <name evidence="2" type="ORF">CANTADRAFT_64125</name>
</gene>
<reference evidence="3" key="1">
    <citation type="submission" date="2016-05" db="EMBL/GenBank/DDBJ databases">
        <title>Comparative genomics of biotechnologically important yeasts.</title>
        <authorList>
            <consortium name="DOE Joint Genome Institute"/>
            <person name="Riley R."/>
            <person name="Haridas S."/>
            <person name="Wolfe K.H."/>
            <person name="Lopes M.R."/>
            <person name="Hittinger C.T."/>
            <person name="Goker M."/>
            <person name="Salamov A."/>
            <person name="Wisecaver J."/>
            <person name="Long T.M."/>
            <person name="Aerts A.L."/>
            <person name="Barry K."/>
            <person name="Choi C."/>
            <person name="Clum A."/>
            <person name="Coughlan A.Y."/>
            <person name="Deshpande S."/>
            <person name="Douglass A.P."/>
            <person name="Hanson S.J."/>
            <person name="Klenk H.-P."/>
            <person name="Labutti K."/>
            <person name="Lapidus A."/>
            <person name="Lindquist E."/>
            <person name="Lipzen A."/>
            <person name="Meier-Kolthoff J.P."/>
            <person name="Ohm R.A."/>
            <person name="Otillar R.P."/>
            <person name="Pangilinan J."/>
            <person name="Peng Y."/>
            <person name="Rokas A."/>
            <person name="Rosa C.A."/>
            <person name="Scheuner C."/>
            <person name="Sibirny A.A."/>
            <person name="Slot J.C."/>
            <person name="Stielow J.B."/>
            <person name="Sun H."/>
            <person name="Kurtzman C.P."/>
            <person name="Blackwell M."/>
            <person name="Grigoriev I.V."/>
            <person name="Jeffries T.W."/>
        </authorList>
    </citation>
    <scope>NUCLEOTIDE SEQUENCE [LARGE SCALE GENOMIC DNA]</scope>
    <source>
        <strain evidence="3">NRRL Y-17324</strain>
    </source>
</reference>
<feature type="region of interest" description="Disordered" evidence="1">
    <location>
        <begin position="235"/>
        <end position="255"/>
    </location>
</feature>
<feature type="compositionally biased region" description="Low complexity" evidence="1">
    <location>
        <begin position="235"/>
        <end position="250"/>
    </location>
</feature>
<feature type="compositionally biased region" description="Low complexity" evidence="1">
    <location>
        <begin position="329"/>
        <end position="348"/>
    </location>
</feature>
<keyword evidence="3" id="KW-1185">Reference proteome</keyword>
<accession>A0A1E4SKF8</accession>
<sequence>MNNPRPNLSLKFNKSLQNLACDGPYTPLDQTMRTPAFYFAAPPANKQDSLYSNPTYNESDDILTDIDEPMGLGFKTTRNYTLAFNPTFDQLVMSIYNKILSLPTTTPFLGIVPPSGLVSKVANETMASLLSSTTNSNPPTYDHQSIINSEYLRNHLYQPIFLQLIRKRLIDLCTFHNLANSLAAAHSQNPQKLPESTTVSVTSSNNGVVMNGVGAGLKQSSISNLSLTELNISNYNANNSNNRSRSSSMSLRKQSLTRNNSYSNNNWLHVGNINSIRPHPAGIHHEQFNASTDSLQSIQDYVPQSFINRSAGASTSQNGFNTMMMDYQTPPSSNKGSISSGSSWTPPNGTSASVIQNTINSGHTASSDYEEFLLQHQAARSRSSSRSNNSLPRPLTINTECANIQALNALNGVTTPNSMNGRSGTGLALDSPFMSATTPSEDYGYFSNGFGPIPNPGSGASSSNSSISESPVNQASGNNDAMLVDSSKINLPTQFSLSEKKRDSLKMKRGIH</sequence>
<dbReference type="AlphaFoldDB" id="A0A1E4SKF8"/>
<protein>
    <submittedName>
        <fullName evidence="2">Uncharacterized protein</fullName>
    </submittedName>
</protein>
<evidence type="ECO:0000313" key="3">
    <source>
        <dbReference type="Proteomes" id="UP000094285"/>
    </source>
</evidence>
<feature type="region of interest" description="Disordered" evidence="1">
    <location>
        <begin position="456"/>
        <end position="512"/>
    </location>
</feature>
<feature type="compositionally biased region" description="Low complexity" evidence="1">
    <location>
        <begin position="456"/>
        <end position="471"/>
    </location>
</feature>
<evidence type="ECO:0000313" key="2">
    <source>
        <dbReference type="EMBL" id="ODV79912.1"/>
    </source>
</evidence>
<feature type="region of interest" description="Disordered" evidence="1">
    <location>
        <begin position="317"/>
        <end position="355"/>
    </location>
</feature>
<dbReference type="Proteomes" id="UP000094285">
    <property type="component" value="Unassembled WGS sequence"/>
</dbReference>
<dbReference type="OrthoDB" id="4093447at2759"/>
<organism evidence="2 3">
    <name type="scientific">Suhomyces tanzawaensis NRRL Y-17324</name>
    <dbReference type="NCBI Taxonomy" id="984487"/>
    <lineage>
        <taxon>Eukaryota</taxon>
        <taxon>Fungi</taxon>
        <taxon>Dikarya</taxon>
        <taxon>Ascomycota</taxon>
        <taxon>Saccharomycotina</taxon>
        <taxon>Pichiomycetes</taxon>
        <taxon>Debaryomycetaceae</taxon>
        <taxon>Suhomyces</taxon>
    </lineage>
</organism>
<dbReference type="EMBL" id="KV453911">
    <property type="protein sequence ID" value="ODV79912.1"/>
    <property type="molecule type" value="Genomic_DNA"/>
</dbReference>
<dbReference type="GeneID" id="30985024"/>
<dbReference type="RefSeq" id="XP_020065034.1">
    <property type="nucleotide sequence ID" value="XM_020210888.1"/>
</dbReference>
<feature type="compositionally biased region" description="Polar residues" evidence="1">
    <location>
        <begin position="487"/>
        <end position="497"/>
    </location>
</feature>
<dbReference type="STRING" id="984487.A0A1E4SKF8"/>
<evidence type="ECO:0000256" key="1">
    <source>
        <dbReference type="SAM" id="MobiDB-lite"/>
    </source>
</evidence>
<name>A0A1E4SKF8_9ASCO</name>
<proteinExistence type="predicted"/>